<dbReference type="Proteomes" id="UP001152614">
    <property type="component" value="Unassembled WGS sequence"/>
</dbReference>
<organism evidence="1 2">
    <name type="scientific">Lactococcus lactis</name>
    <dbReference type="NCBI Taxonomy" id="1358"/>
    <lineage>
        <taxon>Bacteria</taxon>
        <taxon>Bacillati</taxon>
        <taxon>Bacillota</taxon>
        <taxon>Bacilli</taxon>
        <taxon>Lactobacillales</taxon>
        <taxon>Streptococcaceae</taxon>
        <taxon>Lactococcus</taxon>
    </lineage>
</organism>
<name>A0A9X4S552_9LACT</name>
<reference evidence="1" key="1">
    <citation type="submission" date="2022-10" db="EMBL/GenBank/DDBJ databases">
        <authorList>
            <person name="Turner M.S."/>
            <person name="Huang W."/>
        </authorList>
    </citation>
    <scope>NUCLEOTIDE SEQUENCE</scope>
    <source>
        <strain evidence="1">3</strain>
    </source>
</reference>
<protein>
    <recommendedName>
        <fullName evidence="3">Phage protein</fullName>
    </recommendedName>
</protein>
<dbReference type="EMBL" id="JAOWLY010000009">
    <property type="protein sequence ID" value="MDG4984383.1"/>
    <property type="molecule type" value="Genomic_DNA"/>
</dbReference>
<evidence type="ECO:0000313" key="2">
    <source>
        <dbReference type="Proteomes" id="UP001152614"/>
    </source>
</evidence>
<sequence>MLEINNQDRGSGKTTKIIEFMEDDELALCLVPYYEIKRSLFPKELQKRVIAARSFKNVFDELQGRRYTKLYIDELLYSNFFIAELFYNFGRRSDISIIVYGTEIGK</sequence>
<evidence type="ECO:0000313" key="1">
    <source>
        <dbReference type="EMBL" id="MDG4984383.1"/>
    </source>
</evidence>
<gene>
    <name evidence="1" type="ORF">OGZ51_09530</name>
</gene>
<comment type="caution">
    <text evidence="1">The sequence shown here is derived from an EMBL/GenBank/DDBJ whole genome shotgun (WGS) entry which is preliminary data.</text>
</comment>
<proteinExistence type="predicted"/>
<dbReference type="AlphaFoldDB" id="A0A9X4S552"/>
<evidence type="ECO:0008006" key="3">
    <source>
        <dbReference type="Google" id="ProtNLM"/>
    </source>
</evidence>
<dbReference type="RefSeq" id="WP_278229106.1">
    <property type="nucleotide sequence ID" value="NZ_JAOWLY010000009.1"/>
</dbReference>
<accession>A0A9X4S552</accession>
<reference evidence="1" key="2">
    <citation type="journal article" date="2023" name="Food Microbiol.">
        <title>Evaluation of the fermentation potential of lactic acid bacteria isolated from herbs, fruits and vegetables as starter cultures in nut-based milk alternatives.</title>
        <authorList>
            <person name="Huang W."/>
            <person name="Dong A."/>
            <person name="Pham H.T."/>
            <person name="Zhou C."/>
            <person name="Huo Z."/>
            <person name="Watjen A.P."/>
            <person name="Prakash S."/>
            <person name="Bang-Berthelsen C.H."/>
            <person name="Turner M.S."/>
        </authorList>
    </citation>
    <scope>NUCLEOTIDE SEQUENCE</scope>
    <source>
        <strain evidence="1">3</strain>
    </source>
</reference>